<dbReference type="RefSeq" id="WP_144911375.1">
    <property type="nucleotide sequence ID" value="NZ_VLLI01000004.1"/>
</dbReference>
<dbReference type="AlphaFoldDB" id="A0A562U6L7"/>
<feature type="transmembrane region" description="Helical" evidence="2">
    <location>
        <begin position="441"/>
        <end position="461"/>
    </location>
</feature>
<dbReference type="GO" id="GO:0006629">
    <property type="term" value="P:lipid metabolic process"/>
    <property type="evidence" value="ECO:0007669"/>
    <property type="project" value="UniProtKB-KW"/>
</dbReference>
<keyword evidence="2" id="KW-0472">Membrane</keyword>
<keyword evidence="5" id="KW-1185">Reference proteome</keyword>
<dbReference type="SUPFAM" id="SSF52151">
    <property type="entry name" value="FabD/lysophospholipase-like"/>
    <property type="match status" value="1"/>
</dbReference>
<feature type="domain" description="PNPLA" evidence="3">
    <location>
        <begin position="37"/>
        <end position="307"/>
    </location>
</feature>
<dbReference type="Pfam" id="PF01734">
    <property type="entry name" value="Patatin"/>
    <property type="match status" value="1"/>
</dbReference>
<sequence>MSATNSLTQPARQAPQQDIDRKLITILPETPFGNMALALSGGGFRAAAFSLGAISYLNRGWVDTEDNTLLKHVTFITSTSGGTLANAYYTSCLFKPGFVFDVFYNNMKNFMDGEGLLEEVCAILNDPKRWDEVGEQTVNLNGKIVKQKVEKTHNLINSFAKAYDKLLFNDPQNPNKGLFDVYFDKTENPHLQTVCFNATELNNGISFRFQTNGDTDSIRTVGNYYLHFNNADVARKLKLGDLAATSSCFPGGFEPMIYPNDYIHPGLTDVNQMLKAIDYKNNNPLTIDTIIEEPFCMVDGGVVDNQGIYSMLMEDTYRADHPPKKQFDLMMVCDVGSYFNTAYKTPPKLNAWWRNLSVDKFKKLLPIGVIVFIISTLLVCLTDHIWRRLGLLFLLSSGIYTILYVLVVVSFNNAMASLQTTFGKTIAKVVGFFFKTPLNNVQQMLATRLNSILMVTSGLFLKQIRRQYYSEFYNMPAYKDRVLSNYIYEFSAQHDATRVANLNTKDVAWWPAVADRLSPSAVMQQMATTATGMGTTLWFEPGNQTMRDAIVACGQFTMCYNLLKRIYRLEVMDDKWKTDPSLQDLKTRLLTDWDKFKQQPGWMA</sequence>
<evidence type="ECO:0000259" key="3">
    <source>
        <dbReference type="Pfam" id="PF01734"/>
    </source>
</evidence>
<evidence type="ECO:0000256" key="2">
    <source>
        <dbReference type="SAM" id="Phobius"/>
    </source>
</evidence>
<proteinExistence type="predicted"/>
<keyword evidence="2" id="KW-1133">Transmembrane helix</keyword>
<organism evidence="4 5">
    <name type="scientific">Mucilaginibacter frigoritolerans</name>
    <dbReference type="NCBI Taxonomy" id="652788"/>
    <lineage>
        <taxon>Bacteria</taxon>
        <taxon>Pseudomonadati</taxon>
        <taxon>Bacteroidota</taxon>
        <taxon>Sphingobacteriia</taxon>
        <taxon>Sphingobacteriales</taxon>
        <taxon>Sphingobacteriaceae</taxon>
        <taxon>Mucilaginibacter</taxon>
    </lineage>
</organism>
<comment type="caution">
    <text evidence="4">The sequence shown here is derived from an EMBL/GenBank/DDBJ whole genome shotgun (WGS) entry which is preliminary data.</text>
</comment>
<dbReference type="Gene3D" id="3.40.1090.10">
    <property type="entry name" value="Cytosolic phospholipase A2 catalytic domain"/>
    <property type="match status" value="1"/>
</dbReference>
<gene>
    <name evidence="4" type="ORF">JN11_01577</name>
</gene>
<name>A0A562U6L7_9SPHI</name>
<dbReference type="OrthoDB" id="9813090at2"/>
<evidence type="ECO:0000313" key="5">
    <source>
        <dbReference type="Proteomes" id="UP000317010"/>
    </source>
</evidence>
<evidence type="ECO:0000313" key="4">
    <source>
        <dbReference type="EMBL" id="TWJ01426.1"/>
    </source>
</evidence>
<dbReference type="InterPro" id="IPR002641">
    <property type="entry name" value="PNPLA_dom"/>
</dbReference>
<dbReference type="Proteomes" id="UP000317010">
    <property type="component" value="Unassembled WGS sequence"/>
</dbReference>
<keyword evidence="2" id="KW-0812">Transmembrane</keyword>
<evidence type="ECO:0000256" key="1">
    <source>
        <dbReference type="ARBA" id="ARBA00023098"/>
    </source>
</evidence>
<protein>
    <submittedName>
        <fullName evidence="4">Patatin-like phospholipase</fullName>
    </submittedName>
</protein>
<dbReference type="EMBL" id="VLLI01000004">
    <property type="protein sequence ID" value="TWJ01426.1"/>
    <property type="molecule type" value="Genomic_DNA"/>
</dbReference>
<dbReference type="InterPro" id="IPR016035">
    <property type="entry name" value="Acyl_Trfase/lysoPLipase"/>
</dbReference>
<feature type="transmembrane region" description="Helical" evidence="2">
    <location>
        <begin position="364"/>
        <end position="382"/>
    </location>
</feature>
<keyword evidence="1" id="KW-0443">Lipid metabolism</keyword>
<feature type="transmembrane region" description="Helical" evidence="2">
    <location>
        <begin position="389"/>
        <end position="411"/>
    </location>
</feature>
<reference evidence="4 5" key="1">
    <citation type="submission" date="2019-07" db="EMBL/GenBank/DDBJ databases">
        <title>Genomic Encyclopedia of Archaeal and Bacterial Type Strains, Phase II (KMG-II): from individual species to whole genera.</title>
        <authorList>
            <person name="Goeker M."/>
        </authorList>
    </citation>
    <scope>NUCLEOTIDE SEQUENCE [LARGE SCALE GENOMIC DNA]</scope>
    <source>
        <strain evidence="4 5">ATCC BAA-1854</strain>
    </source>
</reference>
<accession>A0A562U6L7</accession>